<dbReference type="GO" id="GO:0016491">
    <property type="term" value="F:oxidoreductase activity"/>
    <property type="evidence" value="ECO:0007669"/>
    <property type="project" value="UniProtKB-KW"/>
</dbReference>
<accession>A0A3A4A564</accession>
<dbReference type="GO" id="GO:0016020">
    <property type="term" value="C:membrane"/>
    <property type="evidence" value="ECO:0007669"/>
    <property type="project" value="TreeGrafter"/>
</dbReference>
<evidence type="ECO:0000256" key="1">
    <source>
        <dbReference type="ARBA" id="ARBA00006484"/>
    </source>
</evidence>
<organism evidence="4 5">
    <name type="scientific">Bailinhaonella thermotolerans</name>
    <dbReference type="NCBI Taxonomy" id="1070861"/>
    <lineage>
        <taxon>Bacteria</taxon>
        <taxon>Bacillati</taxon>
        <taxon>Actinomycetota</taxon>
        <taxon>Actinomycetes</taxon>
        <taxon>Streptosporangiales</taxon>
        <taxon>Streptosporangiaceae</taxon>
        <taxon>Bailinhaonella</taxon>
    </lineage>
</organism>
<dbReference type="CDD" id="cd05233">
    <property type="entry name" value="SDR_c"/>
    <property type="match status" value="1"/>
</dbReference>
<keyword evidence="2" id="KW-0560">Oxidoreductase</keyword>
<dbReference type="OrthoDB" id="9775296at2"/>
<dbReference type="SUPFAM" id="SSF51735">
    <property type="entry name" value="NAD(P)-binding Rossmann-fold domains"/>
    <property type="match status" value="1"/>
</dbReference>
<dbReference type="InterPro" id="IPR036291">
    <property type="entry name" value="NAD(P)-bd_dom_sf"/>
</dbReference>
<dbReference type="PRINTS" id="PR00081">
    <property type="entry name" value="GDHRDH"/>
</dbReference>
<reference evidence="4 5" key="1">
    <citation type="submission" date="2018-09" db="EMBL/GenBank/DDBJ databases">
        <title>YIM 75507 draft genome.</title>
        <authorList>
            <person name="Tang S."/>
            <person name="Feng Y."/>
        </authorList>
    </citation>
    <scope>NUCLEOTIDE SEQUENCE [LARGE SCALE GENOMIC DNA]</scope>
    <source>
        <strain evidence="4 5">YIM 75507</strain>
    </source>
</reference>
<evidence type="ECO:0000313" key="4">
    <source>
        <dbReference type="EMBL" id="RJL20393.1"/>
    </source>
</evidence>
<dbReference type="PRINTS" id="PR00080">
    <property type="entry name" value="SDRFAMILY"/>
</dbReference>
<dbReference type="PANTHER" id="PTHR44196:SF1">
    <property type="entry name" value="DEHYDROGENASE_REDUCTASE SDR FAMILY MEMBER 7B"/>
    <property type="match status" value="1"/>
</dbReference>
<evidence type="ECO:0000256" key="2">
    <source>
        <dbReference type="ARBA" id="ARBA00023002"/>
    </source>
</evidence>
<comment type="similarity">
    <text evidence="1 3">Belongs to the short-chain dehydrogenases/reductases (SDR) family.</text>
</comment>
<dbReference type="PANTHER" id="PTHR44196">
    <property type="entry name" value="DEHYDROGENASE/REDUCTASE SDR FAMILY MEMBER 7B"/>
    <property type="match status" value="1"/>
</dbReference>
<name>A0A3A4A564_9ACTN</name>
<dbReference type="Gene3D" id="3.40.50.720">
    <property type="entry name" value="NAD(P)-binding Rossmann-like Domain"/>
    <property type="match status" value="1"/>
</dbReference>
<protein>
    <submittedName>
        <fullName evidence="4">SDR family oxidoreductase</fullName>
    </submittedName>
</protein>
<dbReference type="RefSeq" id="WP_119931777.1">
    <property type="nucleotide sequence ID" value="NZ_QZEY01000031.1"/>
</dbReference>
<evidence type="ECO:0000313" key="5">
    <source>
        <dbReference type="Proteomes" id="UP000265768"/>
    </source>
</evidence>
<dbReference type="EMBL" id="QZEY01000031">
    <property type="protein sequence ID" value="RJL20393.1"/>
    <property type="molecule type" value="Genomic_DNA"/>
</dbReference>
<evidence type="ECO:0000256" key="3">
    <source>
        <dbReference type="RuleBase" id="RU000363"/>
    </source>
</evidence>
<dbReference type="AlphaFoldDB" id="A0A3A4A564"/>
<dbReference type="Proteomes" id="UP000265768">
    <property type="component" value="Unassembled WGS sequence"/>
</dbReference>
<dbReference type="InterPro" id="IPR002347">
    <property type="entry name" value="SDR_fam"/>
</dbReference>
<sequence length="229" mass="23338">MDGLITGASRGLGLALTRALSERGWNLIVTARDAAALGAAVRGLPGVTPIAGDVADPAHRADLAAAIGRAGGLDLLVNNASALGPTPLPRLADVPPDVFGPLFEVNVVAPLALAQLALPTLRVRHGAIVNVTSDAAVEPYATWGVYGATKAALEQASNVLAEEEPDVSVWWVDPGEMNTAMLAEAVGAEDAAAAPDPADSVVPGLLRLLDERLPSGRFTAQVLASGARR</sequence>
<proteinExistence type="inferred from homology"/>
<keyword evidence="5" id="KW-1185">Reference proteome</keyword>
<dbReference type="Pfam" id="PF00106">
    <property type="entry name" value="adh_short"/>
    <property type="match status" value="1"/>
</dbReference>
<gene>
    <name evidence="4" type="ORF">D5H75_39585</name>
</gene>
<comment type="caution">
    <text evidence="4">The sequence shown here is derived from an EMBL/GenBank/DDBJ whole genome shotgun (WGS) entry which is preliminary data.</text>
</comment>